<dbReference type="Gene3D" id="3.50.50.60">
    <property type="entry name" value="FAD/NAD(P)-binding domain"/>
    <property type="match status" value="1"/>
</dbReference>
<organism evidence="7 8">
    <name type="scientific">Gracilibacillus oryzae</name>
    <dbReference type="NCBI Taxonomy" id="1672701"/>
    <lineage>
        <taxon>Bacteria</taxon>
        <taxon>Bacillati</taxon>
        <taxon>Bacillota</taxon>
        <taxon>Bacilli</taxon>
        <taxon>Bacillales</taxon>
        <taxon>Bacillaceae</taxon>
        <taxon>Gracilibacillus</taxon>
    </lineage>
</organism>
<evidence type="ECO:0000313" key="7">
    <source>
        <dbReference type="EMBL" id="KAB8138542.1"/>
    </source>
</evidence>
<dbReference type="Gene3D" id="3.30.9.10">
    <property type="entry name" value="D-Amino Acid Oxidase, subunit A, domain 2"/>
    <property type="match status" value="1"/>
</dbReference>
<dbReference type="SUPFAM" id="SSF50022">
    <property type="entry name" value="ISP domain"/>
    <property type="match status" value="1"/>
</dbReference>
<evidence type="ECO:0000256" key="5">
    <source>
        <dbReference type="ARBA" id="ARBA00023157"/>
    </source>
</evidence>
<protein>
    <submittedName>
        <fullName evidence="7">FAD-dependent oxidoreductase</fullName>
    </submittedName>
</protein>
<dbReference type="GO" id="GO:0016020">
    <property type="term" value="C:membrane"/>
    <property type="evidence" value="ECO:0007669"/>
    <property type="project" value="InterPro"/>
</dbReference>
<comment type="caution">
    <text evidence="7">The sequence shown here is derived from an EMBL/GenBank/DDBJ whole genome shotgun (WGS) entry which is preliminary data.</text>
</comment>
<dbReference type="AlphaFoldDB" id="A0A7C8GUM1"/>
<evidence type="ECO:0000256" key="4">
    <source>
        <dbReference type="ARBA" id="ARBA00023014"/>
    </source>
</evidence>
<evidence type="ECO:0000256" key="3">
    <source>
        <dbReference type="ARBA" id="ARBA00023004"/>
    </source>
</evidence>
<dbReference type="FunFam" id="2.102.10.10:FF:000014">
    <property type="entry name" value="Oxidoreductase, FAD dependent"/>
    <property type="match status" value="1"/>
</dbReference>
<dbReference type="InterPro" id="IPR036188">
    <property type="entry name" value="FAD/NAD-bd_sf"/>
</dbReference>
<dbReference type="InterPro" id="IPR036922">
    <property type="entry name" value="Rieske_2Fe-2S_sf"/>
</dbReference>
<keyword evidence="8" id="KW-1185">Reference proteome</keyword>
<dbReference type="Pfam" id="PF01266">
    <property type="entry name" value="DAO"/>
    <property type="match status" value="1"/>
</dbReference>
<dbReference type="EMBL" id="WEID01000016">
    <property type="protein sequence ID" value="KAB8138542.1"/>
    <property type="molecule type" value="Genomic_DNA"/>
</dbReference>
<evidence type="ECO:0000256" key="1">
    <source>
        <dbReference type="ARBA" id="ARBA00022714"/>
    </source>
</evidence>
<dbReference type="InterPro" id="IPR005805">
    <property type="entry name" value="Rieske_Fe-S_prot_C"/>
</dbReference>
<keyword evidence="1" id="KW-0001">2Fe-2S</keyword>
<dbReference type="InterPro" id="IPR006076">
    <property type="entry name" value="FAD-dep_OxRdtase"/>
</dbReference>
<dbReference type="PANTHER" id="PTHR13847">
    <property type="entry name" value="SARCOSINE DEHYDROGENASE-RELATED"/>
    <property type="match status" value="1"/>
</dbReference>
<dbReference type="GO" id="GO:0051537">
    <property type="term" value="F:2 iron, 2 sulfur cluster binding"/>
    <property type="evidence" value="ECO:0007669"/>
    <property type="project" value="UniProtKB-KW"/>
</dbReference>
<dbReference type="GO" id="GO:0016705">
    <property type="term" value="F:oxidoreductase activity, acting on paired donors, with incorporation or reduction of molecular oxygen"/>
    <property type="evidence" value="ECO:0007669"/>
    <property type="project" value="UniProtKB-ARBA"/>
</dbReference>
<dbReference type="RefSeq" id="WP_153401813.1">
    <property type="nucleotide sequence ID" value="NZ_ML762425.1"/>
</dbReference>
<proteinExistence type="predicted"/>
<gene>
    <name evidence="7" type="ORF">F9U64_04530</name>
</gene>
<dbReference type="GO" id="GO:0046872">
    <property type="term" value="F:metal ion binding"/>
    <property type="evidence" value="ECO:0007669"/>
    <property type="project" value="UniProtKB-KW"/>
</dbReference>
<keyword evidence="3" id="KW-0408">Iron</keyword>
<evidence type="ECO:0000259" key="6">
    <source>
        <dbReference type="PROSITE" id="PS51296"/>
    </source>
</evidence>
<accession>A0A7C8GUM1</accession>
<keyword evidence="4" id="KW-0411">Iron-sulfur</keyword>
<dbReference type="PRINTS" id="PR00162">
    <property type="entry name" value="RIESKE"/>
</dbReference>
<dbReference type="SUPFAM" id="SSF51971">
    <property type="entry name" value="Nucleotide-binding domain"/>
    <property type="match status" value="1"/>
</dbReference>
<dbReference type="PANTHER" id="PTHR13847:SF274">
    <property type="entry name" value="RIESKE 2FE-2S IRON-SULFUR PROTEIN YHFW-RELATED"/>
    <property type="match status" value="1"/>
</dbReference>
<dbReference type="PROSITE" id="PS51296">
    <property type="entry name" value="RIESKE"/>
    <property type="match status" value="1"/>
</dbReference>
<keyword evidence="2" id="KW-0479">Metal-binding</keyword>
<dbReference type="Proteomes" id="UP000480246">
    <property type="component" value="Unassembled WGS sequence"/>
</dbReference>
<dbReference type="Gene3D" id="2.102.10.10">
    <property type="entry name" value="Rieske [2Fe-2S] iron-sulphur domain"/>
    <property type="match status" value="1"/>
</dbReference>
<dbReference type="GO" id="GO:0005737">
    <property type="term" value="C:cytoplasm"/>
    <property type="evidence" value="ECO:0007669"/>
    <property type="project" value="TreeGrafter"/>
</dbReference>
<dbReference type="InterPro" id="IPR017941">
    <property type="entry name" value="Rieske_2Fe-2S"/>
</dbReference>
<dbReference type="GO" id="GO:0004497">
    <property type="term" value="F:monooxygenase activity"/>
    <property type="evidence" value="ECO:0007669"/>
    <property type="project" value="UniProtKB-ARBA"/>
</dbReference>
<name>A0A7C8GUM1_9BACI</name>
<sequence>MNHKRIPLWQEDRDRNNYPSLDKNEKAEVAVIGAGLTGITTAYLLASNGLDVILIDRGKIGSGTSGHTTAKITAQHGMIYSEFISHFGKEQAQLYFQSQMEALAKIEELIEKHHIDCHFEKQDAYLYTNDEKNKHKLEAEFEAYRTLDIDGEGLLEMPVNFPMSYALKMKDQAQFHPMAYMDALAKAFSELGGRIYENTPVYDIDSADHRVIRAVNQHTIVCDQVVIATHFPFYEGEAFYSGRMYPSRSYVAGFTSNGKYPGGMYLSVDQQTQSLRSIIHNEEEIWLFGGGEHKTGQYKHNEEPYRLLKDMASQHFDVKEWKYEWSAQDYTTLDKMPYIGRLNKNRQKIFLATGYRKWGMTNSMVAANLITDMIIQNDNPYIDLYRPSRFHPDPDLKQFISTNTNVAKEFIMGKIGNKNDHIDKLEINTAKKVKHHGQTIGIYKDTHEKIHAVDTTCTHLGCELNWNNTEKTWDCPCHGSRFHYKGDVIEGPAIKPLNKIDYLN</sequence>
<dbReference type="Pfam" id="PF00355">
    <property type="entry name" value="Rieske"/>
    <property type="match status" value="1"/>
</dbReference>
<keyword evidence="5" id="KW-1015">Disulfide bond</keyword>
<feature type="domain" description="Rieske" evidence="6">
    <location>
        <begin position="417"/>
        <end position="504"/>
    </location>
</feature>
<evidence type="ECO:0000256" key="2">
    <source>
        <dbReference type="ARBA" id="ARBA00022723"/>
    </source>
</evidence>
<evidence type="ECO:0000313" key="8">
    <source>
        <dbReference type="Proteomes" id="UP000480246"/>
    </source>
</evidence>
<reference evidence="7 8" key="1">
    <citation type="submission" date="2019-10" db="EMBL/GenBank/DDBJ databases">
        <title>Gracilibacillus sp. nov. isolated from rice seeds.</title>
        <authorList>
            <person name="He S."/>
        </authorList>
    </citation>
    <scope>NUCLEOTIDE SEQUENCE [LARGE SCALE GENOMIC DNA]</scope>
    <source>
        <strain evidence="7 8">TD8</strain>
    </source>
</reference>
<dbReference type="OrthoDB" id="9767869at2"/>